<dbReference type="Pfam" id="PF01370">
    <property type="entry name" value="Epimerase"/>
    <property type="match status" value="1"/>
</dbReference>
<feature type="compositionally biased region" description="Basic and acidic residues" evidence="1">
    <location>
        <begin position="312"/>
        <end position="322"/>
    </location>
</feature>
<evidence type="ECO:0000313" key="3">
    <source>
        <dbReference type="EMBL" id="ASA25939.1"/>
    </source>
</evidence>
<dbReference type="AlphaFoldDB" id="A0A2Z2KSL5"/>
<dbReference type="SUPFAM" id="SSF51735">
    <property type="entry name" value="NAD(P)-binding Rossmann-fold domains"/>
    <property type="match status" value="1"/>
</dbReference>
<evidence type="ECO:0000256" key="1">
    <source>
        <dbReference type="SAM" id="MobiDB-lite"/>
    </source>
</evidence>
<evidence type="ECO:0000313" key="4">
    <source>
        <dbReference type="Proteomes" id="UP000249890"/>
    </source>
</evidence>
<dbReference type="PANTHER" id="PTHR12126">
    <property type="entry name" value="NADH-UBIQUINONE OXIDOREDUCTASE 39 KDA SUBUNIT-RELATED"/>
    <property type="match status" value="1"/>
</dbReference>
<feature type="domain" description="NAD-dependent epimerase/dehydratase" evidence="2">
    <location>
        <begin position="17"/>
        <end position="168"/>
    </location>
</feature>
<proteinExistence type="predicted"/>
<dbReference type="PANTHER" id="PTHR12126:SF11">
    <property type="entry name" value="NADH DEHYDROGENASE [UBIQUINONE] 1 ALPHA SUBCOMPLEX SUBUNIT 9, MITOCHONDRIAL"/>
    <property type="match status" value="1"/>
</dbReference>
<dbReference type="KEGG" id="pdh:B9T62_37645"/>
<accession>A0A2Z2KSL5</accession>
<feature type="region of interest" description="Disordered" evidence="1">
    <location>
        <begin position="312"/>
        <end position="346"/>
    </location>
</feature>
<organism evidence="3 4">
    <name type="scientific">Paenibacillus donghaensis</name>
    <dbReference type="NCBI Taxonomy" id="414771"/>
    <lineage>
        <taxon>Bacteria</taxon>
        <taxon>Bacillati</taxon>
        <taxon>Bacillota</taxon>
        <taxon>Bacilli</taxon>
        <taxon>Bacillales</taxon>
        <taxon>Paenibacillaceae</taxon>
        <taxon>Paenibacillus</taxon>
    </lineage>
</organism>
<dbReference type="Gene3D" id="3.40.50.720">
    <property type="entry name" value="NAD(P)-binding Rossmann-like Domain"/>
    <property type="match status" value="1"/>
</dbReference>
<dbReference type="GO" id="GO:0044877">
    <property type="term" value="F:protein-containing complex binding"/>
    <property type="evidence" value="ECO:0007669"/>
    <property type="project" value="TreeGrafter"/>
</dbReference>
<dbReference type="OrthoDB" id="9774199at2"/>
<gene>
    <name evidence="3" type="ORF">B9T62_37645</name>
</gene>
<dbReference type="InterPro" id="IPR051207">
    <property type="entry name" value="ComplexI_NDUFA9_subunit"/>
</dbReference>
<feature type="compositionally biased region" description="Basic residues" evidence="1">
    <location>
        <begin position="511"/>
        <end position="520"/>
    </location>
</feature>
<reference evidence="3 4" key="1">
    <citation type="submission" date="2017-06" db="EMBL/GenBank/DDBJ databases">
        <title>Complete genome sequence of Paenibacillus donghaensis KCTC 13049T isolated from East Sea sediment, South Korea.</title>
        <authorList>
            <person name="Jung B.K."/>
            <person name="Hong S.-J."/>
            <person name="Shin J.-H."/>
        </authorList>
    </citation>
    <scope>NUCLEOTIDE SEQUENCE [LARGE SCALE GENOMIC DNA]</scope>
    <source>
        <strain evidence="3 4">KCTC 13049</strain>
    </source>
</reference>
<evidence type="ECO:0000259" key="2">
    <source>
        <dbReference type="Pfam" id="PF01370"/>
    </source>
</evidence>
<dbReference type="EMBL" id="CP021780">
    <property type="protein sequence ID" value="ASA25939.1"/>
    <property type="molecule type" value="Genomic_DNA"/>
</dbReference>
<dbReference type="RefSeq" id="WP_087919898.1">
    <property type="nucleotide sequence ID" value="NZ_CP021780.1"/>
</dbReference>
<sequence>METLHDNNETARRKRVALTGASGYIGHNLLRQLTDQYDVIALSRRRDSKEDEEHVEWRSCELFSMTDAEKGLAGADYAIYLVHSMLPTAKLTQADFADMDVILADNFARAARKNGIRQIVYMSGIVPENVPREQLSRHLRSRLEVEQVLGSYGVPVTTLRAGLIVGPQGSSFPILAKLVRRLPVMLLPEWTRTPTHPVALSDVLTSLCNSIGNRELYNKTIDVGGPESMSYKQMMIKTAQVMGRNRSFFDIPLLTIALSRLWVTLITQMPKEMVYPLVESLAHPMVAHEERKVKGISDGKVSFEQAAEAALKAEAEQEEQKQEKKRKQKQESSAGKAASIGPKEKRLSDVRSIQRVVLPEGKDARWAGSYYIEWLGRGLKGIVCTEYDGSSIYRVYLRFSGKPILELTYFAERSTDESAVYGITGGAFAKTLDDHAGRLEFLQIPGTQECVIAIHDYLPSLPWFVYKYTQAKVHLWVMYAFRRHLRRMADSGRIPEPQNKQTGTGQLARAARMKQKQKQS</sequence>
<feature type="region of interest" description="Disordered" evidence="1">
    <location>
        <begin position="491"/>
        <end position="520"/>
    </location>
</feature>
<protein>
    <submittedName>
        <fullName evidence="3">NmrA family protein</fullName>
    </submittedName>
</protein>
<dbReference type="InterPro" id="IPR036291">
    <property type="entry name" value="NAD(P)-bd_dom_sf"/>
</dbReference>
<keyword evidence="4" id="KW-1185">Reference proteome</keyword>
<name>A0A2Z2KSL5_9BACL</name>
<dbReference type="InterPro" id="IPR001509">
    <property type="entry name" value="Epimerase_deHydtase"/>
</dbReference>
<dbReference type="Proteomes" id="UP000249890">
    <property type="component" value="Chromosome"/>
</dbReference>